<reference evidence="9 10" key="1">
    <citation type="submission" date="2019-10" db="EMBL/GenBank/DDBJ databases">
        <authorList>
            <person name="Palmer J.M."/>
        </authorList>
    </citation>
    <scope>NUCLEOTIDE SEQUENCE [LARGE SCALE GENOMIC DNA]</scope>
    <source>
        <strain evidence="9 10">TWF730</strain>
    </source>
</reference>
<comment type="similarity">
    <text evidence="1">Belongs to the VEFS (VRN2-EMF2-FIS2-SU(Z)12) family.</text>
</comment>
<evidence type="ECO:0000256" key="3">
    <source>
        <dbReference type="ARBA" id="ARBA00022771"/>
    </source>
</evidence>
<evidence type="ECO:0000313" key="9">
    <source>
        <dbReference type="EMBL" id="KAK6361707.1"/>
    </source>
</evidence>
<keyword evidence="6" id="KW-0804">Transcription</keyword>
<keyword evidence="5" id="KW-0805">Transcription regulation</keyword>
<evidence type="ECO:0000256" key="6">
    <source>
        <dbReference type="ARBA" id="ARBA00023163"/>
    </source>
</evidence>
<protein>
    <recommendedName>
        <fullName evidence="8">Polycomb protein VEFS-Box domain-containing protein</fullName>
    </recommendedName>
</protein>
<organism evidence="9 10">
    <name type="scientific">Orbilia blumenaviensis</name>
    <dbReference type="NCBI Taxonomy" id="1796055"/>
    <lineage>
        <taxon>Eukaryota</taxon>
        <taxon>Fungi</taxon>
        <taxon>Dikarya</taxon>
        <taxon>Ascomycota</taxon>
        <taxon>Pezizomycotina</taxon>
        <taxon>Orbiliomycetes</taxon>
        <taxon>Orbiliales</taxon>
        <taxon>Orbiliaceae</taxon>
        <taxon>Orbilia</taxon>
    </lineage>
</organism>
<dbReference type="AlphaFoldDB" id="A0AAV9VJQ2"/>
<keyword evidence="2" id="KW-0479">Metal-binding</keyword>
<keyword evidence="4" id="KW-0862">Zinc</keyword>
<feature type="compositionally biased region" description="Basic residues" evidence="7">
    <location>
        <begin position="17"/>
        <end position="26"/>
    </location>
</feature>
<feature type="region of interest" description="Disordered" evidence="7">
    <location>
        <begin position="1"/>
        <end position="65"/>
    </location>
</feature>
<dbReference type="Proteomes" id="UP001373714">
    <property type="component" value="Unassembled WGS sequence"/>
</dbReference>
<dbReference type="EMBL" id="JAVHNS010000002">
    <property type="protein sequence ID" value="KAK6361707.1"/>
    <property type="molecule type" value="Genomic_DNA"/>
</dbReference>
<gene>
    <name evidence="9" type="ORF">TWF730_005421</name>
</gene>
<proteinExistence type="inferred from homology"/>
<dbReference type="CDD" id="cd21552">
    <property type="entry name" value="VEFS-box_ctSUZ12-like"/>
    <property type="match status" value="1"/>
</dbReference>
<evidence type="ECO:0000256" key="2">
    <source>
        <dbReference type="ARBA" id="ARBA00022723"/>
    </source>
</evidence>
<accession>A0AAV9VJQ2</accession>
<evidence type="ECO:0000256" key="1">
    <source>
        <dbReference type="ARBA" id="ARBA00007416"/>
    </source>
</evidence>
<name>A0AAV9VJQ2_9PEZI</name>
<feature type="compositionally biased region" description="Low complexity" evidence="7">
    <location>
        <begin position="40"/>
        <end position="58"/>
    </location>
</feature>
<feature type="region of interest" description="Disordered" evidence="7">
    <location>
        <begin position="183"/>
        <end position="202"/>
    </location>
</feature>
<evidence type="ECO:0000256" key="7">
    <source>
        <dbReference type="SAM" id="MobiDB-lite"/>
    </source>
</evidence>
<dbReference type="InterPro" id="IPR019135">
    <property type="entry name" value="Polycomb_protein_VEFS-Box"/>
</dbReference>
<evidence type="ECO:0000256" key="5">
    <source>
        <dbReference type="ARBA" id="ARBA00023015"/>
    </source>
</evidence>
<feature type="domain" description="Polycomb protein VEFS-Box" evidence="8">
    <location>
        <begin position="568"/>
        <end position="655"/>
    </location>
</feature>
<dbReference type="GO" id="GO:0008270">
    <property type="term" value="F:zinc ion binding"/>
    <property type="evidence" value="ECO:0007669"/>
    <property type="project" value="UniProtKB-KW"/>
</dbReference>
<keyword evidence="10" id="KW-1185">Reference proteome</keyword>
<evidence type="ECO:0000259" key="8">
    <source>
        <dbReference type="Pfam" id="PF09733"/>
    </source>
</evidence>
<sequence length="672" mass="76317">MRQKREPVQTQPSGRSKLFRAPKSARHSLANNSGRPRVIPNNNDNNNASSSTNNPTATYESSTTSAQPCLTVSDAYKGNIVLYDFFARYSQKVFLERNVTRVLNDQARLLKAENEGRKGGRRYWNRDGKSRKMSEIVRRLGLSLVFDDETMFGLMVEGVREVPKEWLSGKVLHRCECEIKLLALPPPPPPESHRPRPKLGPQELEQTDLELLTETVEIISKPDPDDEAQQIFCAAQPVVIPLRAFGIKDEGNGEEDLRLAASGYEIKCQVQLRKASKRSDLVERESGEIYETTLRFDEDLVCADGSNEGLMTATKIGRTDCGPEESLQLKLKFGWNKPITHRIINNDKKQSKSRIGNLSTKRRKLICIDYTFHGHVKNFDEKEAHKNAYNSTVNLKDKLYVFSCQGHAFICVICKNTTFGSLERLQFHLLHAHAYFTCSVESYAPGRSKEQVEILVEPAVHDGKRYHQHAGNNDRKFLWVRPKGAGDRAFNLSEYLKGDTAWARGVTIPEAERKLMNSPARMLKKMQIVPDLGAEVGKRKCTAPRREDGKGYVRFLTGRKVAEGDELSESGDDIDEDWILTEISKKIRVSDFSTAGKDFLKMWGAHVMVEGPRSNHHLHDCLIRFCRQNKKALRSPALRSEFDKFILALRTRGQLDKFLVRECKKLLDTSDL</sequence>
<comment type="caution">
    <text evidence="9">The sequence shown here is derived from an EMBL/GenBank/DDBJ whole genome shotgun (WGS) entry which is preliminary data.</text>
</comment>
<evidence type="ECO:0000256" key="4">
    <source>
        <dbReference type="ARBA" id="ARBA00022833"/>
    </source>
</evidence>
<keyword evidence="3" id="KW-0863">Zinc-finger</keyword>
<evidence type="ECO:0000313" key="10">
    <source>
        <dbReference type="Proteomes" id="UP001373714"/>
    </source>
</evidence>
<dbReference type="Pfam" id="PF09733">
    <property type="entry name" value="VEFS-Box"/>
    <property type="match status" value="1"/>
</dbReference>